<dbReference type="EMBL" id="FNEV01000005">
    <property type="protein sequence ID" value="SDJ46173.1"/>
    <property type="molecule type" value="Genomic_DNA"/>
</dbReference>
<comment type="cofactor">
    <cofactor evidence="1">
        <name>heme</name>
        <dbReference type="ChEBI" id="CHEBI:30413"/>
    </cofactor>
</comment>
<keyword evidence="4" id="KW-0479">Metal-binding</keyword>
<dbReference type="Pfam" id="PF00067">
    <property type="entry name" value="p450"/>
    <property type="match status" value="1"/>
</dbReference>
<name>A0A1G8TXF5_9BACI</name>
<dbReference type="SUPFAM" id="SSF48264">
    <property type="entry name" value="Cytochrome P450"/>
    <property type="match status" value="1"/>
</dbReference>
<evidence type="ECO:0000256" key="2">
    <source>
        <dbReference type="ARBA" id="ARBA00010617"/>
    </source>
</evidence>
<dbReference type="PANTHER" id="PTHR24286">
    <property type="entry name" value="CYTOCHROME P450 26"/>
    <property type="match status" value="1"/>
</dbReference>
<evidence type="ECO:0000256" key="5">
    <source>
        <dbReference type="ARBA" id="ARBA00023002"/>
    </source>
</evidence>
<dbReference type="Gene3D" id="1.10.630.10">
    <property type="entry name" value="Cytochrome P450"/>
    <property type="match status" value="1"/>
</dbReference>
<organism evidence="8 9">
    <name type="scientific">Salimicrobium halophilum</name>
    <dbReference type="NCBI Taxonomy" id="86666"/>
    <lineage>
        <taxon>Bacteria</taxon>
        <taxon>Bacillati</taxon>
        <taxon>Bacillota</taxon>
        <taxon>Bacilli</taxon>
        <taxon>Bacillales</taxon>
        <taxon>Bacillaceae</taxon>
        <taxon>Salimicrobium</taxon>
    </lineage>
</organism>
<dbReference type="PANTHER" id="PTHR24286:SF24">
    <property type="entry name" value="LANOSTEROL 14-ALPHA DEMETHYLASE"/>
    <property type="match status" value="1"/>
</dbReference>
<dbReference type="GO" id="GO:0005506">
    <property type="term" value="F:iron ion binding"/>
    <property type="evidence" value="ECO:0007669"/>
    <property type="project" value="InterPro"/>
</dbReference>
<gene>
    <name evidence="8" type="ORF">SAMN04490247_2023</name>
</gene>
<keyword evidence="6" id="KW-0408">Iron</keyword>
<dbReference type="RefSeq" id="WP_093193747.1">
    <property type="nucleotide sequence ID" value="NZ_FNEV01000005.1"/>
</dbReference>
<dbReference type="STRING" id="86666.SAMN04490247_2023"/>
<dbReference type="InterPro" id="IPR036396">
    <property type="entry name" value="Cyt_P450_sf"/>
</dbReference>
<dbReference type="GO" id="GO:0016125">
    <property type="term" value="P:sterol metabolic process"/>
    <property type="evidence" value="ECO:0007669"/>
    <property type="project" value="TreeGrafter"/>
</dbReference>
<accession>A0A1G8TXF5</accession>
<keyword evidence="7" id="KW-0503">Monooxygenase</keyword>
<sequence length="419" mass="48529">MTNDDSLPKDKGFDRSLQMLKEGYTFIRNRENKYHSPVFETKLLGEKTYCMVGEEAAKVFYDNGKFRRQDAAPKAVEKTLFGEGGVQGLDGEDHRQRKEMFMSLMTKDSLDDIQSITTGVWKKYVNRWKDREKVTLYDESKKMMAETALTWAGIPFEEKDVDEWAKELSDLFEKAADVSISHFLSRRSRSKAEAWIEELVDEIRKGERKVRETTPLFKVSFHKDKNGELLELHTAAVEILNLIRPITAVSVYITFLGLALHDFPVAAEEVKEGGEEERKRFIQEVRRYYPFFPFVIARVDKDFTYHGASFEEGTLTLLDLYGTNHHPDSWSKPDSFQPDRFHNWFGSPFDFIPQGGGDHEKGHRCAGEWITLRILNESLRVLTDSITYHLPEQNLKYELNDIPSLPKSGIELEYVKKKG</sequence>
<evidence type="ECO:0000256" key="6">
    <source>
        <dbReference type="ARBA" id="ARBA00023004"/>
    </source>
</evidence>
<keyword evidence="3" id="KW-0349">Heme</keyword>
<dbReference type="GO" id="GO:0004497">
    <property type="term" value="F:monooxygenase activity"/>
    <property type="evidence" value="ECO:0007669"/>
    <property type="project" value="UniProtKB-KW"/>
</dbReference>
<comment type="similarity">
    <text evidence="2">Belongs to the cytochrome P450 family.</text>
</comment>
<dbReference type="GO" id="GO:0020037">
    <property type="term" value="F:heme binding"/>
    <property type="evidence" value="ECO:0007669"/>
    <property type="project" value="InterPro"/>
</dbReference>
<dbReference type="CDD" id="cd11067">
    <property type="entry name" value="CYP152"/>
    <property type="match status" value="1"/>
</dbReference>
<proteinExistence type="inferred from homology"/>
<evidence type="ECO:0000256" key="7">
    <source>
        <dbReference type="ARBA" id="ARBA00023033"/>
    </source>
</evidence>
<evidence type="ECO:0000313" key="8">
    <source>
        <dbReference type="EMBL" id="SDJ46173.1"/>
    </source>
</evidence>
<dbReference type="GO" id="GO:0016705">
    <property type="term" value="F:oxidoreductase activity, acting on paired donors, with incorporation or reduction of molecular oxygen"/>
    <property type="evidence" value="ECO:0007669"/>
    <property type="project" value="InterPro"/>
</dbReference>
<evidence type="ECO:0000256" key="3">
    <source>
        <dbReference type="ARBA" id="ARBA00022617"/>
    </source>
</evidence>
<evidence type="ECO:0000256" key="1">
    <source>
        <dbReference type="ARBA" id="ARBA00001971"/>
    </source>
</evidence>
<keyword evidence="5" id="KW-0560">Oxidoreductase</keyword>
<keyword evidence="9" id="KW-1185">Reference proteome</keyword>
<dbReference type="AlphaFoldDB" id="A0A1G8TXF5"/>
<dbReference type="InterPro" id="IPR001128">
    <property type="entry name" value="Cyt_P450"/>
</dbReference>
<protein>
    <submittedName>
        <fullName evidence="8">Fatty-acid peroxygenase</fullName>
    </submittedName>
</protein>
<dbReference type="OrthoDB" id="9764248at2"/>
<dbReference type="Proteomes" id="UP000199225">
    <property type="component" value="Unassembled WGS sequence"/>
</dbReference>
<evidence type="ECO:0000313" key="9">
    <source>
        <dbReference type="Proteomes" id="UP000199225"/>
    </source>
</evidence>
<evidence type="ECO:0000256" key="4">
    <source>
        <dbReference type="ARBA" id="ARBA00022723"/>
    </source>
</evidence>
<reference evidence="9" key="1">
    <citation type="submission" date="2016-10" db="EMBL/GenBank/DDBJ databases">
        <authorList>
            <person name="Varghese N."/>
            <person name="Submissions S."/>
        </authorList>
    </citation>
    <scope>NUCLEOTIDE SEQUENCE [LARGE SCALE GENOMIC DNA]</scope>
    <source>
        <strain evidence="9">DSM 4771</strain>
    </source>
</reference>